<protein>
    <submittedName>
        <fullName evidence="2">Uncharacterized protein</fullName>
    </submittedName>
</protein>
<reference evidence="1 3" key="1">
    <citation type="submission" date="2019-11" db="EMBL/GenBank/DDBJ databases">
        <title>Eggerthellaceae novel genus isolated from the rectal contents of marmort.</title>
        <authorList>
            <person name="Zhang G."/>
        </authorList>
    </citation>
    <scope>NUCLEOTIDE SEQUENCE [LARGE SCALE GENOMIC DNA]</scope>
    <source>
        <strain evidence="1">Zg-886</strain>
        <strain evidence="3">zg-886</strain>
    </source>
</reference>
<dbReference type="EMBL" id="CP072829">
    <property type="protein sequence ID" value="QTU84227.1"/>
    <property type="molecule type" value="Genomic_DNA"/>
</dbReference>
<dbReference type="Proteomes" id="UP000671910">
    <property type="component" value="Chromosome"/>
</dbReference>
<proteinExistence type="predicted"/>
<evidence type="ECO:0000313" key="2">
    <source>
        <dbReference type="EMBL" id="QTU84227.1"/>
    </source>
</evidence>
<dbReference type="Proteomes" id="UP000636394">
    <property type="component" value="Unassembled WGS sequence"/>
</dbReference>
<evidence type="ECO:0000313" key="4">
    <source>
        <dbReference type="Proteomes" id="UP000671910"/>
    </source>
</evidence>
<organism evidence="2 4">
    <name type="scientific">Xiamenia xianingshaonis</name>
    <dbReference type="NCBI Taxonomy" id="2682776"/>
    <lineage>
        <taxon>Bacteria</taxon>
        <taxon>Bacillati</taxon>
        <taxon>Actinomycetota</taxon>
        <taxon>Coriobacteriia</taxon>
        <taxon>Eggerthellales</taxon>
        <taxon>Eggerthellaceae</taxon>
        <taxon>Xiamenia</taxon>
    </lineage>
</organism>
<dbReference type="AlphaFoldDB" id="A0A9E6MPZ2"/>
<dbReference type="KEGG" id="ebz:J7S26_07720"/>
<dbReference type="EMBL" id="WPCR01000006">
    <property type="protein sequence ID" value="NHM14157.1"/>
    <property type="molecule type" value="Genomic_DNA"/>
</dbReference>
<accession>A0A9E6MPZ2</accession>
<name>A0A9E6MPZ2_9ACTN</name>
<keyword evidence="3" id="KW-1185">Reference proteome</keyword>
<sequence>MAEVRIANRFQDDLDMVLSDKVLLDILNTVELLAIIPSLGSTNVPKSIAAEFGAGVRKIPVNPFDIIAIYHPDKDLVEVAGLVHQ</sequence>
<evidence type="ECO:0000313" key="3">
    <source>
        <dbReference type="Proteomes" id="UP000636394"/>
    </source>
</evidence>
<reference evidence="2" key="2">
    <citation type="submission" date="2021-04" db="EMBL/GenBank/DDBJ databases">
        <title>Novel species in family Eggerthellaceae.</title>
        <authorList>
            <person name="Zhang G."/>
        </authorList>
    </citation>
    <scope>NUCLEOTIDE SEQUENCE</scope>
    <source>
        <strain evidence="2">Zg-886</strain>
    </source>
</reference>
<dbReference type="RefSeq" id="WP_166339332.1">
    <property type="nucleotide sequence ID" value="NZ_CP072829.1"/>
</dbReference>
<gene>
    <name evidence="1" type="ORF">GMI68_05150</name>
    <name evidence="2" type="ORF">J7S26_07720</name>
</gene>
<evidence type="ECO:0000313" key="1">
    <source>
        <dbReference type="EMBL" id="NHM14157.1"/>
    </source>
</evidence>